<dbReference type="AlphaFoldDB" id="A0A1F5KGL8"/>
<accession>A0A1F5KGL8</accession>
<comment type="caution">
    <text evidence="1">The sequence shown here is derived from an EMBL/GenBank/DDBJ whole genome shotgun (WGS) entry which is preliminary data.</text>
</comment>
<evidence type="ECO:0000313" key="2">
    <source>
        <dbReference type="Proteomes" id="UP000177328"/>
    </source>
</evidence>
<dbReference type="EMBL" id="MFDD01000014">
    <property type="protein sequence ID" value="OGE40072.1"/>
    <property type="molecule type" value="Genomic_DNA"/>
</dbReference>
<gene>
    <name evidence="1" type="ORF">A3D25_04690</name>
</gene>
<protein>
    <submittedName>
        <fullName evidence="1">Uncharacterized protein</fullName>
    </submittedName>
</protein>
<name>A0A1F5KGL8_9BACT</name>
<sequence length="334" mass="36552">MASETDGPTIIHRAKEQGPPGWPVRLVAMAVRHGEKQGEGLTLRGELAAATKGVLLRNSGDFAGLTTKPYVSPKDRTVHTITRIMRQVDPMFDETQPMRAKGLLLGFGSAGERNPEDNFWGVEGQRTDAVVTRDQEIRDPALLGRSRDELEEEVIKEWLRGEDRELVGLHNPVDAAADTSVAVARAIGSLSLVTSSLFPQVNNLRLAGYDTDTLPVTDIVGELWASRPLVRENAGLIGGTHRGVWEPWMTSGVLLHESGKPVTDIEAVGGVLGFLDSVRLEAQRDAEGLITASFRVDKLSGEEGDSFDVDFNKLNELYTLGVWRIRQRRAGKIS</sequence>
<proteinExistence type="predicted"/>
<organism evidence="1 2">
    <name type="scientific">Candidatus Daviesbacteria bacterium RIFCSPHIGHO2_02_FULL_43_12</name>
    <dbReference type="NCBI Taxonomy" id="1797776"/>
    <lineage>
        <taxon>Bacteria</taxon>
        <taxon>Candidatus Daviesiibacteriota</taxon>
    </lineage>
</organism>
<reference evidence="1 2" key="1">
    <citation type="journal article" date="2016" name="Nat. Commun.">
        <title>Thousands of microbial genomes shed light on interconnected biogeochemical processes in an aquifer system.</title>
        <authorList>
            <person name="Anantharaman K."/>
            <person name="Brown C.T."/>
            <person name="Hug L.A."/>
            <person name="Sharon I."/>
            <person name="Castelle C.J."/>
            <person name="Probst A.J."/>
            <person name="Thomas B.C."/>
            <person name="Singh A."/>
            <person name="Wilkins M.J."/>
            <person name="Karaoz U."/>
            <person name="Brodie E.L."/>
            <person name="Williams K.H."/>
            <person name="Hubbard S.S."/>
            <person name="Banfield J.F."/>
        </authorList>
    </citation>
    <scope>NUCLEOTIDE SEQUENCE [LARGE SCALE GENOMIC DNA]</scope>
</reference>
<evidence type="ECO:0000313" key="1">
    <source>
        <dbReference type="EMBL" id="OGE40072.1"/>
    </source>
</evidence>
<dbReference type="Proteomes" id="UP000177328">
    <property type="component" value="Unassembled WGS sequence"/>
</dbReference>